<evidence type="ECO:0000313" key="13">
    <source>
        <dbReference type="EMBL" id="GHP05925.1"/>
    </source>
</evidence>
<keyword evidence="4" id="KW-0479">Metal-binding</keyword>
<feature type="compositionally biased region" description="Basic residues" evidence="11">
    <location>
        <begin position="672"/>
        <end position="681"/>
    </location>
</feature>
<organism evidence="13 14">
    <name type="scientific">Pycnococcus provasolii</name>
    <dbReference type="NCBI Taxonomy" id="41880"/>
    <lineage>
        <taxon>Eukaryota</taxon>
        <taxon>Viridiplantae</taxon>
        <taxon>Chlorophyta</taxon>
        <taxon>Pseudoscourfieldiophyceae</taxon>
        <taxon>Pseudoscourfieldiales</taxon>
        <taxon>Pycnococcaceae</taxon>
        <taxon>Pycnococcus</taxon>
    </lineage>
</organism>
<keyword evidence="8" id="KW-0460">Magnesium</keyword>
<evidence type="ECO:0000256" key="5">
    <source>
        <dbReference type="ARBA" id="ARBA00022741"/>
    </source>
</evidence>
<name>A0A830HG92_9CHLO</name>
<dbReference type="InterPro" id="IPR000023">
    <property type="entry name" value="Phosphofructokinase_dom"/>
</dbReference>
<dbReference type="GO" id="GO:0006002">
    <property type="term" value="P:fructose 6-phosphate metabolic process"/>
    <property type="evidence" value="ECO:0007669"/>
    <property type="project" value="InterPro"/>
</dbReference>
<evidence type="ECO:0000256" key="4">
    <source>
        <dbReference type="ARBA" id="ARBA00022723"/>
    </source>
</evidence>
<evidence type="ECO:0000313" key="14">
    <source>
        <dbReference type="Proteomes" id="UP000660262"/>
    </source>
</evidence>
<dbReference type="OrthoDB" id="537915at2759"/>
<evidence type="ECO:0000256" key="3">
    <source>
        <dbReference type="ARBA" id="ARBA00022679"/>
    </source>
</evidence>
<evidence type="ECO:0000259" key="12">
    <source>
        <dbReference type="Pfam" id="PF00365"/>
    </source>
</evidence>
<feature type="region of interest" description="Disordered" evidence="11">
    <location>
        <begin position="1"/>
        <end position="85"/>
    </location>
</feature>
<reference evidence="13" key="1">
    <citation type="submission" date="2020-10" db="EMBL/GenBank/DDBJ databases">
        <title>Unveiling of a novel bifunctional photoreceptor, Dualchrome1, isolated from a cosmopolitan green alga.</title>
        <authorList>
            <person name="Suzuki S."/>
            <person name="Kawachi M."/>
        </authorList>
    </citation>
    <scope>NUCLEOTIDE SEQUENCE</scope>
    <source>
        <strain evidence="13">NIES 2893</strain>
    </source>
</reference>
<dbReference type="PANTHER" id="PTHR45770">
    <property type="entry name" value="ATP-DEPENDENT 6-PHOSPHOFRUCTOKINASE 1"/>
    <property type="match status" value="1"/>
</dbReference>
<keyword evidence="7" id="KW-0067">ATP-binding</keyword>
<dbReference type="SUPFAM" id="SSF53784">
    <property type="entry name" value="Phosphofructokinase"/>
    <property type="match status" value="1"/>
</dbReference>
<dbReference type="InterPro" id="IPR022953">
    <property type="entry name" value="ATP_PFK"/>
</dbReference>
<proteinExistence type="predicted"/>
<keyword evidence="9" id="KW-0324">Glycolysis</keyword>
<dbReference type="UniPathway" id="UPA00109">
    <property type="reaction ID" value="UER00182"/>
</dbReference>
<dbReference type="EMBL" id="BNJQ01000011">
    <property type="protein sequence ID" value="GHP05925.1"/>
    <property type="molecule type" value="Genomic_DNA"/>
</dbReference>
<feature type="compositionally biased region" description="Basic residues" evidence="11">
    <location>
        <begin position="26"/>
        <end position="41"/>
    </location>
</feature>
<feature type="compositionally biased region" description="Basic and acidic residues" evidence="11">
    <location>
        <begin position="633"/>
        <end position="647"/>
    </location>
</feature>
<dbReference type="InterPro" id="IPR035966">
    <property type="entry name" value="PKF_sf"/>
</dbReference>
<protein>
    <recommendedName>
        <fullName evidence="12">Phosphofructokinase domain-containing protein</fullName>
    </recommendedName>
</protein>
<dbReference type="GO" id="GO:0005524">
    <property type="term" value="F:ATP binding"/>
    <property type="evidence" value="ECO:0007669"/>
    <property type="project" value="UniProtKB-KW"/>
</dbReference>
<dbReference type="NCBIfam" id="NF005301">
    <property type="entry name" value="PRK06830.1"/>
    <property type="match status" value="1"/>
</dbReference>
<dbReference type="PRINTS" id="PR00476">
    <property type="entry name" value="PHFRCTKINASE"/>
</dbReference>
<dbReference type="InterPro" id="IPR050929">
    <property type="entry name" value="PFKA"/>
</dbReference>
<comment type="function">
    <text evidence="2">Catalyzes the phosphorylation of D-fructose 6-phosphate to fructose 1,6-bisphosphate by ATP, the first committing step of glycolysis.</text>
</comment>
<comment type="cofactor">
    <cofactor evidence="1">
        <name>Mg(2+)</name>
        <dbReference type="ChEBI" id="CHEBI:18420"/>
    </cofactor>
</comment>
<evidence type="ECO:0000256" key="1">
    <source>
        <dbReference type="ARBA" id="ARBA00001946"/>
    </source>
</evidence>
<dbReference type="Gene3D" id="3.40.50.450">
    <property type="match status" value="1"/>
</dbReference>
<comment type="catalytic activity">
    <reaction evidence="10">
        <text>beta-D-fructose 6-phosphate + ATP = beta-D-fructose 1,6-bisphosphate + ADP + H(+)</text>
        <dbReference type="Rhea" id="RHEA:16109"/>
        <dbReference type="ChEBI" id="CHEBI:15378"/>
        <dbReference type="ChEBI" id="CHEBI:30616"/>
        <dbReference type="ChEBI" id="CHEBI:32966"/>
        <dbReference type="ChEBI" id="CHEBI:57634"/>
        <dbReference type="ChEBI" id="CHEBI:456216"/>
        <dbReference type="EC" id="2.7.1.11"/>
    </reaction>
</comment>
<evidence type="ECO:0000256" key="7">
    <source>
        <dbReference type="ARBA" id="ARBA00022840"/>
    </source>
</evidence>
<evidence type="ECO:0000256" key="6">
    <source>
        <dbReference type="ARBA" id="ARBA00022777"/>
    </source>
</evidence>
<keyword evidence="3" id="KW-0808">Transferase</keyword>
<feature type="region of interest" description="Disordered" evidence="11">
    <location>
        <begin position="580"/>
        <end position="685"/>
    </location>
</feature>
<feature type="domain" description="Phosphofructokinase" evidence="12">
    <location>
        <begin position="214"/>
        <end position="529"/>
    </location>
</feature>
<feature type="compositionally biased region" description="Polar residues" evidence="11">
    <location>
        <begin position="57"/>
        <end position="66"/>
    </location>
</feature>
<dbReference type="Pfam" id="PF00365">
    <property type="entry name" value="PFK"/>
    <property type="match status" value="1"/>
</dbReference>
<dbReference type="GO" id="GO:0005737">
    <property type="term" value="C:cytoplasm"/>
    <property type="evidence" value="ECO:0007669"/>
    <property type="project" value="UniProtKB-ARBA"/>
</dbReference>
<evidence type="ECO:0000256" key="8">
    <source>
        <dbReference type="ARBA" id="ARBA00022842"/>
    </source>
</evidence>
<comment type="caution">
    <text evidence="13">The sequence shown here is derived from an EMBL/GenBank/DDBJ whole genome shotgun (WGS) entry which is preliminary data.</text>
</comment>
<evidence type="ECO:0000256" key="9">
    <source>
        <dbReference type="ARBA" id="ARBA00023152"/>
    </source>
</evidence>
<gene>
    <name evidence="13" type="ORF">PPROV_000467200</name>
</gene>
<dbReference type="GO" id="GO:0046872">
    <property type="term" value="F:metal ion binding"/>
    <property type="evidence" value="ECO:0007669"/>
    <property type="project" value="UniProtKB-KW"/>
</dbReference>
<evidence type="ECO:0000256" key="10">
    <source>
        <dbReference type="ARBA" id="ARBA00048070"/>
    </source>
</evidence>
<dbReference type="AlphaFoldDB" id="A0A830HG92"/>
<keyword evidence="6" id="KW-0418">Kinase</keyword>
<accession>A0A830HG92</accession>
<keyword evidence="14" id="KW-1185">Reference proteome</keyword>
<dbReference type="FunFam" id="3.40.50.450:FF:000002">
    <property type="entry name" value="ATP-dependent 6-phosphofructokinase"/>
    <property type="match status" value="1"/>
</dbReference>
<keyword evidence="5" id="KW-0547">Nucleotide-binding</keyword>
<dbReference type="GO" id="GO:0003872">
    <property type="term" value="F:6-phosphofructokinase activity"/>
    <property type="evidence" value="ECO:0007669"/>
    <property type="project" value="UniProtKB-EC"/>
</dbReference>
<sequence>MAILATASSHSRYHTASVSPRNSAIHGHRQHPCRHRNRRSSNARVHASMEEEYANDGESSPLWSQSRRVRAEHSSESEYESADMAVLTTRQEEGVSEEDSGTNTTSRSASVEYLLDDVPHLRDWHDNLESLPHPSIKNPAHIVDEGDYVVATTVVNFHGCAPNSEECTELENMSAMSFKAGDSNTEQKSQKIVCFPRAGPRANIAFDSVRGEVRAAIVSCGGLCPGMNTVIRELVACLWNQYGVRDIFGVKNGFRGFYSENLVPLNMQPNAAGSVATMHRNGGTFLGTSRGGFDVNKVVDAIEHRRLNTVFVIGGDGTHKGAQAMFEEVRRRKLKVAIACVPKTIDNDIAAIDKSFGFDTAVEEAQRSIRAAHVEAESAPMGVGLVKLMGRHSGFIAVHSSLASRDVDATLIPEVPFVVSGPNGVAAFVAQRLMQNDHALVVVAEGAGQDLMDVEHNGKSNDELGRDASGNIVFRDVGLWLKHELRKELNRIGLDVNMKYLDPTYSIRAIPPNASDSVYCTLLAHGAVHGAMYGFSGFTSGRVNERHCLLSIPRAIEHLGVVDPQMRTYSRLIESNNQPAFWGDDHERQAHGLGGGTSSDANNSLRRPLVMGNRTVTPHRHTTTSFSSAGRRVVSDRRADGTQHIHDSIAVTHSDEADEDEPAPISDADEHRRKKLLRKKKSKEDEIWAEGLNTTTLDSSGTIDSI</sequence>
<evidence type="ECO:0000256" key="11">
    <source>
        <dbReference type="SAM" id="MobiDB-lite"/>
    </source>
</evidence>
<dbReference type="Proteomes" id="UP000660262">
    <property type="component" value="Unassembled WGS sequence"/>
</dbReference>
<evidence type="ECO:0000256" key="2">
    <source>
        <dbReference type="ARBA" id="ARBA00002659"/>
    </source>
</evidence>
<feature type="compositionally biased region" description="Polar residues" evidence="11">
    <location>
        <begin position="1"/>
        <end position="22"/>
    </location>
</feature>